<sequence length="465" mass="46942">MSAIASEPSFPDRPEAALWRTEVAKALKGAPFESLVAHTLDGIPIAPLYDAADTVPLGSAERRPGAWRVFERIDHPDGAAAAAAAEVAIEGGADGIALVLEGAASARGFGVPAEALANLLRPMLRGKCLIRIDPGLAGEAAVAGLGAAAAEDEAALSVALDFDPLGAAFAAGRPIPEPGAIVATAKALCARGLAGPLFAADGRVWHEAGAGEADELGAVLAGALAAWRALEAAGLPIDAARRRLSFVLAADADLFLTVAKLRALRRLWARIETAAGLSPAPIALHVETAWRMATRQDAWNDMVRATVAVFGAAAGGADSIAVLPFTAALGLAEDGARRLARTTQLVLLHEAKLARTVDPVAGAGGFEALTSALETAGAAALRRIEAEGGLAASLASGKLAARFAQTAAARAAAVAEGRMAIIGVTAHPPAADEPPSVAAGLSPAKYRPDGRVAAAFETERGGPAR</sequence>
<dbReference type="Proteomes" id="UP000523821">
    <property type="component" value="Unassembled WGS sequence"/>
</dbReference>
<keyword evidence="3" id="KW-1185">Reference proteome</keyword>
<gene>
    <name evidence="2" type="ORF">GGQ63_002274</name>
</gene>
<dbReference type="Gene3D" id="3.20.20.240">
    <property type="entry name" value="Methylmalonyl-CoA mutase"/>
    <property type="match status" value="1"/>
</dbReference>
<dbReference type="GO" id="GO:0031419">
    <property type="term" value="F:cobalamin binding"/>
    <property type="evidence" value="ECO:0007669"/>
    <property type="project" value="InterPro"/>
</dbReference>
<name>A0A7W9FM51_9HYPH</name>
<dbReference type="AlphaFoldDB" id="A0A7W9FM51"/>
<feature type="domain" description="Methylmalonyl-CoA mutase alpha/beta chain catalytic" evidence="1">
    <location>
        <begin position="202"/>
        <end position="432"/>
    </location>
</feature>
<organism evidence="2 3">
    <name type="scientific">Prosthecomicrobium pneumaticum</name>
    <dbReference type="NCBI Taxonomy" id="81895"/>
    <lineage>
        <taxon>Bacteria</taxon>
        <taxon>Pseudomonadati</taxon>
        <taxon>Pseudomonadota</taxon>
        <taxon>Alphaproteobacteria</taxon>
        <taxon>Hyphomicrobiales</taxon>
        <taxon>Kaistiaceae</taxon>
        <taxon>Prosthecomicrobium</taxon>
    </lineage>
</organism>
<evidence type="ECO:0000313" key="2">
    <source>
        <dbReference type="EMBL" id="MBB5753208.1"/>
    </source>
</evidence>
<dbReference type="GO" id="GO:0004494">
    <property type="term" value="F:methylmalonyl-CoA mutase activity"/>
    <property type="evidence" value="ECO:0007669"/>
    <property type="project" value="UniProtKB-EC"/>
</dbReference>
<dbReference type="PANTHER" id="PTHR48101:SF4">
    <property type="entry name" value="METHYLMALONYL-COA MUTASE, MITOCHONDRIAL"/>
    <property type="match status" value="1"/>
</dbReference>
<dbReference type="PANTHER" id="PTHR48101">
    <property type="entry name" value="METHYLMALONYL-COA MUTASE, MITOCHONDRIAL-RELATED"/>
    <property type="match status" value="1"/>
</dbReference>
<dbReference type="EC" id="5.4.99.2" evidence="2"/>
<dbReference type="SUPFAM" id="SSF51703">
    <property type="entry name" value="Cobalamin (vitamin B12)-dependent enzymes"/>
    <property type="match status" value="1"/>
</dbReference>
<dbReference type="Pfam" id="PF01642">
    <property type="entry name" value="MM_CoA_mutase"/>
    <property type="match status" value="1"/>
</dbReference>
<evidence type="ECO:0000259" key="1">
    <source>
        <dbReference type="Pfam" id="PF01642"/>
    </source>
</evidence>
<dbReference type="InterPro" id="IPR016176">
    <property type="entry name" value="Cbl-dep_enz_cat"/>
</dbReference>
<accession>A0A7W9FM51</accession>
<dbReference type="InterPro" id="IPR006099">
    <property type="entry name" value="MeMalonylCoA_mutase_a/b_cat"/>
</dbReference>
<proteinExistence type="predicted"/>
<reference evidence="2 3" key="1">
    <citation type="submission" date="2020-08" db="EMBL/GenBank/DDBJ databases">
        <title>Genomic Encyclopedia of Type Strains, Phase IV (KMG-IV): sequencing the most valuable type-strain genomes for metagenomic binning, comparative biology and taxonomic classification.</title>
        <authorList>
            <person name="Goeker M."/>
        </authorList>
    </citation>
    <scope>NUCLEOTIDE SEQUENCE [LARGE SCALE GENOMIC DNA]</scope>
    <source>
        <strain evidence="2 3">DSM 16268</strain>
    </source>
</reference>
<dbReference type="EMBL" id="JACHOO010000004">
    <property type="protein sequence ID" value="MBB5753208.1"/>
    <property type="molecule type" value="Genomic_DNA"/>
</dbReference>
<dbReference type="RefSeq" id="WP_183855801.1">
    <property type="nucleotide sequence ID" value="NZ_JACHOO010000004.1"/>
</dbReference>
<keyword evidence="2" id="KW-0413">Isomerase</keyword>
<evidence type="ECO:0000313" key="3">
    <source>
        <dbReference type="Proteomes" id="UP000523821"/>
    </source>
</evidence>
<comment type="caution">
    <text evidence="2">The sequence shown here is derived from an EMBL/GenBank/DDBJ whole genome shotgun (WGS) entry which is preliminary data.</text>
</comment>
<dbReference type="GO" id="GO:0005737">
    <property type="term" value="C:cytoplasm"/>
    <property type="evidence" value="ECO:0007669"/>
    <property type="project" value="TreeGrafter"/>
</dbReference>
<protein>
    <submittedName>
        <fullName evidence="2">Methylmalonyl-CoA mutase</fullName>
        <ecNumber evidence="2">5.4.99.2</ecNumber>
    </submittedName>
</protein>
<dbReference type="GO" id="GO:0019678">
    <property type="term" value="P:propionate metabolic process, methylmalonyl pathway"/>
    <property type="evidence" value="ECO:0007669"/>
    <property type="project" value="TreeGrafter"/>
</dbReference>